<evidence type="ECO:0000313" key="6">
    <source>
        <dbReference type="EMBL" id="PZW00611.1"/>
    </source>
</evidence>
<feature type="active site" evidence="5">
    <location>
        <position position="363"/>
    </location>
</feature>
<evidence type="ECO:0000256" key="4">
    <source>
        <dbReference type="PIRNR" id="PIRNR005700"/>
    </source>
</evidence>
<name>A0A2W7G674_9BACT</name>
<dbReference type="InterPro" id="IPR004134">
    <property type="entry name" value="Peptidase_C1B"/>
</dbReference>
<dbReference type="AlphaFoldDB" id="A0A2W7G674"/>
<keyword evidence="3 4" id="KW-0788">Thiol protease</keyword>
<dbReference type="Proteomes" id="UP000249646">
    <property type="component" value="Unassembled WGS sequence"/>
</dbReference>
<comment type="similarity">
    <text evidence="4">Belongs to the peptidase C1 family.</text>
</comment>
<dbReference type="CDD" id="cd00585">
    <property type="entry name" value="Peptidase_C1B"/>
    <property type="match status" value="1"/>
</dbReference>
<dbReference type="GO" id="GO:0006508">
    <property type="term" value="P:proteolysis"/>
    <property type="evidence" value="ECO:0007669"/>
    <property type="project" value="UniProtKB-KW"/>
</dbReference>
<dbReference type="OrthoDB" id="1111399at2"/>
<sequence>MNAITKELLNKFQEKYDSNLTNKVIESAILKVGLKQSSINNEIVRKHNFVFSNETKVGNITNQKQSGRCWIFAGLNSLRIKLIQDLNVENIELSQNYLHFYDKLEKANFYLDWIVNEGLELDSEDRLFRHFNDNPISDGGYWEFFVNLVKKYGIVPKDAMNESHSSESTNDMVNQINWRLKAYTARIRENFKLNKNKNEVLELKEKALEDVYNILLKTLGHPPKSFKFEYMNKDKKYVALETMTPNEFFDKYVGDFIENKIDLVADPRNKFPLNSIIKAPLANNMVGGIPLTMINVDIETLKKVMINQIKGGEGIWFGCDVSTFSNREGILDSNLYNFDLTLTKTPNFSKAEKFESRASVISHAMNMVGVNLDEKQNPIAWKVENSWGADIGNKGFWSMSDQWFTDYNYMAIIDKKYLTAEILETFEKPITEISPFDPLCAE</sequence>
<evidence type="ECO:0000256" key="5">
    <source>
        <dbReference type="PIRSR" id="PIRSR005700-1"/>
    </source>
</evidence>
<keyword evidence="4" id="KW-0031">Aminopeptidase</keyword>
<proteinExistence type="inferred from homology"/>
<evidence type="ECO:0000256" key="1">
    <source>
        <dbReference type="ARBA" id="ARBA00022670"/>
    </source>
</evidence>
<dbReference type="InterPro" id="IPR000169">
    <property type="entry name" value="Pept_cys_AS"/>
</dbReference>
<dbReference type="GO" id="GO:0043418">
    <property type="term" value="P:homocysteine catabolic process"/>
    <property type="evidence" value="ECO:0007669"/>
    <property type="project" value="TreeGrafter"/>
</dbReference>
<dbReference type="PANTHER" id="PTHR10363:SF2">
    <property type="entry name" value="BLEOMYCIN HYDROLASE"/>
    <property type="match status" value="1"/>
</dbReference>
<evidence type="ECO:0000256" key="2">
    <source>
        <dbReference type="ARBA" id="ARBA00022801"/>
    </source>
</evidence>
<evidence type="ECO:0000256" key="3">
    <source>
        <dbReference type="ARBA" id="ARBA00022807"/>
    </source>
</evidence>
<dbReference type="RefSeq" id="WP_111518456.1">
    <property type="nucleotide sequence ID" value="NZ_QKUB01000003.1"/>
</dbReference>
<dbReference type="EMBL" id="QKUB01000003">
    <property type="protein sequence ID" value="PZW00611.1"/>
    <property type="molecule type" value="Genomic_DNA"/>
</dbReference>
<reference evidence="6 7" key="1">
    <citation type="submission" date="2018-06" db="EMBL/GenBank/DDBJ databases">
        <title>Genomic Encyclopedia of Archaeal and Bacterial Type Strains, Phase II (KMG-II): from individual species to whole genera.</title>
        <authorList>
            <person name="Goeker M."/>
        </authorList>
    </citation>
    <scope>NUCLEOTIDE SEQUENCE [LARGE SCALE GENOMIC DNA]</scope>
    <source>
        <strain evidence="6 7">ATCC 51348</strain>
    </source>
</reference>
<dbReference type="PROSITE" id="PS00139">
    <property type="entry name" value="THIOL_PROTEASE_CYS"/>
    <property type="match status" value="1"/>
</dbReference>
<dbReference type="PANTHER" id="PTHR10363">
    <property type="entry name" value="BLEOMYCIN HYDROLASE"/>
    <property type="match status" value="1"/>
</dbReference>
<keyword evidence="7" id="KW-1185">Reference proteome</keyword>
<dbReference type="InterPro" id="IPR038765">
    <property type="entry name" value="Papain-like_cys_pep_sf"/>
</dbReference>
<gene>
    <name evidence="6" type="ORF">BCF89_10370</name>
</gene>
<dbReference type="PIRSF" id="PIRSF005700">
    <property type="entry name" value="PepC"/>
    <property type="match status" value="1"/>
</dbReference>
<feature type="active site" evidence="5">
    <location>
        <position position="385"/>
    </location>
</feature>
<dbReference type="GO" id="GO:0009636">
    <property type="term" value="P:response to toxic substance"/>
    <property type="evidence" value="ECO:0007669"/>
    <property type="project" value="TreeGrafter"/>
</dbReference>
<evidence type="ECO:0000313" key="7">
    <source>
        <dbReference type="Proteomes" id="UP000249646"/>
    </source>
</evidence>
<accession>A0A2W7G674</accession>
<organism evidence="6 7">
    <name type="scientific">Metamycoplasma auris</name>
    <dbReference type="NCBI Taxonomy" id="51363"/>
    <lineage>
        <taxon>Bacteria</taxon>
        <taxon>Bacillati</taxon>
        <taxon>Mycoplasmatota</taxon>
        <taxon>Mycoplasmoidales</taxon>
        <taxon>Metamycoplasmataceae</taxon>
        <taxon>Metamycoplasma</taxon>
    </lineage>
</organism>
<keyword evidence="1 4" id="KW-0645">Protease</keyword>
<dbReference type="Pfam" id="PF03051">
    <property type="entry name" value="Peptidase_C1_2"/>
    <property type="match status" value="1"/>
</dbReference>
<dbReference type="GO" id="GO:0070005">
    <property type="term" value="F:cysteine-type aminopeptidase activity"/>
    <property type="evidence" value="ECO:0007669"/>
    <property type="project" value="InterPro"/>
</dbReference>
<keyword evidence="2 4" id="KW-0378">Hydrolase</keyword>
<feature type="active site" evidence="5">
    <location>
        <position position="69"/>
    </location>
</feature>
<comment type="caution">
    <text evidence="6">The sequence shown here is derived from an EMBL/GenBank/DDBJ whole genome shotgun (WGS) entry which is preliminary data.</text>
</comment>
<protein>
    <recommendedName>
        <fullName evidence="4">Aminopeptidase</fullName>
    </recommendedName>
</protein>
<dbReference type="Gene3D" id="3.90.70.10">
    <property type="entry name" value="Cysteine proteinases"/>
    <property type="match status" value="1"/>
</dbReference>
<dbReference type="GO" id="GO:0005737">
    <property type="term" value="C:cytoplasm"/>
    <property type="evidence" value="ECO:0007669"/>
    <property type="project" value="TreeGrafter"/>
</dbReference>
<dbReference type="SUPFAM" id="SSF54001">
    <property type="entry name" value="Cysteine proteinases"/>
    <property type="match status" value="1"/>
</dbReference>